<dbReference type="EMBL" id="ADTV01000018">
    <property type="protein sequence ID" value="EFG84875.1"/>
    <property type="molecule type" value="Genomic_DNA"/>
</dbReference>
<accession>D5QDJ4</accession>
<sequence length="211" mass="23706">MPQPSLPVPATATLTYMRSKVSEADAMLRQGLANLSQPSDMIRLASRLLDLCNDVSDHLNHLCIVKPVACRNGCDTCCRSLIQVNPIFAHLALDHAQRTFTLDRLEQLYQRLLTGVPFCPFLFDGACSIYEQRPMVCRGYYSLDVALCLSGTFCEGNPAYQGDDGHAAHHYRIFLFVLEKRLEQIEKEFGIAPGPVFLHEAVYALWDRSVK</sequence>
<dbReference type="RefSeq" id="WP_003618558.1">
    <property type="nucleotide sequence ID" value="NZ_CM000920.1"/>
</dbReference>
<organism evidence="1 2">
    <name type="scientific">Novacetimonas hansenii ATCC 23769</name>
    <dbReference type="NCBI Taxonomy" id="714995"/>
    <lineage>
        <taxon>Bacteria</taxon>
        <taxon>Pseudomonadati</taxon>
        <taxon>Pseudomonadota</taxon>
        <taxon>Alphaproteobacteria</taxon>
        <taxon>Acetobacterales</taxon>
        <taxon>Acetobacteraceae</taxon>
        <taxon>Novacetimonas</taxon>
    </lineage>
</organism>
<evidence type="ECO:0000313" key="2">
    <source>
        <dbReference type="Proteomes" id="UP000006468"/>
    </source>
</evidence>
<dbReference type="InterPro" id="IPR005358">
    <property type="entry name" value="Puta_zinc/iron-chelating_dom"/>
</dbReference>
<comment type="caution">
    <text evidence="1">The sequence shown here is derived from an EMBL/GenBank/DDBJ whole genome shotgun (WGS) entry which is preliminary data.</text>
</comment>
<dbReference type="AlphaFoldDB" id="D5QDJ4"/>
<proteinExistence type="predicted"/>
<evidence type="ECO:0008006" key="3">
    <source>
        <dbReference type="Google" id="ProtNLM"/>
    </source>
</evidence>
<protein>
    <recommendedName>
        <fullName evidence="3">Flagellin N-methylase</fullName>
    </recommendedName>
</protein>
<gene>
    <name evidence="1" type="ORF">GXY_06023</name>
</gene>
<name>D5QDJ4_NOVHA</name>
<reference evidence="1 2" key="1">
    <citation type="journal article" date="2010" name="J. Bacteriol.">
        <title>Genome sequence of a cellulose-producing bacterium, Gluconacetobacter hansenii ATCC 23769.</title>
        <authorList>
            <person name="Iyer P.R."/>
            <person name="Geib S.M."/>
            <person name="Catchmark J."/>
            <person name="Kao T.H."/>
            <person name="Tien M."/>
        </authorList>
    </citation>
    <scope>NUCLEOTIDE SEQUENCE [LARGE SCALE GENOMIC DNA]</scope>
    <source>
        <strain evidence="1 2">ATCC 23769</strain>
    </source>
</reference>
<dbReference type="HOGENOM" id="CLU_1303544_0_0_5"/>
<evidence type="ECO:0000313" key="1">
    <source>
        <dbReference type="EMBL" id="EFG84875.1"/>
    </source>
</evidence>
<dbReference type="Proteomes" id="UP000006468">
    <property type="component" value="Chromosome"/>
</dbReference>
<dbReference type="Pfam" id="PF03692">
    <property type="entry name" value="CxxCxxCC"/>
    <property type="match status" value="1"/>
</dbReference>